<keyword evidence="2" id="KW-0240">DNA-directed RNA polymerase</keyword>
<comment type="similarity">
    <text evidence="1">Belongs to the sigma-54 factor family.</text>
</comment>
<evidence type="ECO:0000256" key="4">
    <source>
        <dbReference type="ARBA" id="ARBA00022695"/>
    </source>
</evidence>
<dbReference type="NCBIfam" id="TIGR02395">
    <property type="entry name" value="rpoN_sigma"/>
    <property type="match status" value="1"/>
</dbReference>
<evidence type="ECO:0000256" key="2">
    <source>
        <dbReference type="ARBA" id="ARBA00022478"/>
    </source>
</evidence>
<reference evidence="11 12" key="1">
    <citation type="journal article" date="2013" name="J. Microbiol.">
        <title>Lysinibacillus chungkukjangi sp. nov., isolated from Chungkukjang, Korean fermented soybean food.</title>
        <authorList>
            <person name="Kim S.J."/>
            <person name="Jang Y.H."/>
            <person name="Hamada M."/>
            <person name="Ahn J.H."/>
            <person name="Weon H.Y."/>
            <person name="Suzuki K."/>
            <person name="Whang K.S."/>
            <person name="Kwon S.W."/>
        </authorList>
    </citation>
    <scope>NUCLEOTIDE SEQUENCE [LARGE SCALE GENOMIC DNA]</scope>
    <source>
        <strain evidence="11 12">MCCC 1A12701</strain>
    </source>
</reference>
<comment type="caution">
    <text evidence="11">The sequence shown here is derived from an EMBL/GenBank/DDBJ whole genome shotgun (WGS) entry which is preliminary data.</text>
</comment>
<dbReference type="Pfam" id="PF04552">
    <property type="entry name" value="Sigma54_DBD"/>
    <property type="match status" value="1"/>
</dbReference>
<evidence type="ECO:0000256" key="6">
    <source>
        <dbReference type="ARBA" id="ARBA00023082"/>
    </source>
</evidence>
<dbReference type="GO" id="GO:0016987">
    <property type="term" value="F:sigma factor activity"/>
    <property type="evidence" value="ECO:0007669"/>
    <property type="project" value="UniProtKB-KW"/>
</dbReference>
<dbReference type="GO" id="GO:0006352">
    <property type="term" value="P:DNA-templated transcription initiation"/>
    <property type="evidence" value="ECO:0007669"/>
    <property type="project" value="InterPro"/>
</dbReference>
<evidence type="ECO:0000313" key="11">
    <source>
        <dbReference type="EMBL" id="RQW72408.1"/>
    </source>
</evidence>
<dbReference type="Gene3D" id="1.10.10.60">
    <property type="entry name" value="Homeodomain-like"/>
    <property type="match status" value="1"/>
</dbReference>
<dbReference type="Gene3D" id="1.10.10.1330">
    <property type="entry name" value="RNA polymerase sigma-54 factor, core-binding domain"/>
    <property type="match status" value="1"/>
</dbReference>
<accession>A0A3N9U731</accession>
<dbReference type="GO" id="GO:0003677">
    <property type="term" value="F:DNA binding"/>
    <property type="evidence" value="ECO:0007669"/>
    <property type="project" value="UniProtKB-KW"/>
</dbReference>
<dbReference type="AlphaFoldDB" id="A0A3N9U731"/>
<dbReference type="InterPro" id="IPR000394">
    <property type="entry name" value="RNA_pol_sigma_54"/>
</dbReference>
<keyword evidence="5" id="KW-0805">Transcription regulation</keyword>
<dbReference type="PROSITE" id="PS50044">
    <property type="entry name" value="SIGMA54_3"/>
    <property type="match status" value="1"/>
</dbReference>
<dbReference type="InterPro" id="IPR038709">
    <property type="entry name" value="RpoN_core-bd_sf"/>
</dbReference>
<dbReference type="PROSITE" id="PS00718">
    <property type="entry name" value="SIGMA54_2"/>
    <property type="match status" value="1"/>
</dbReference>
<dbReference type="PANTHER" id="PTHR32248">
    <property type="entry name" value="RNA POLYMERASE SIGMA-54 FACTOR"/>
    <property type="match status" value="1"/>
</dbReference>
<keyword evidence="12" id="KW-1185">Reference proteome</keyword>
<dbReference type="InterPro" id="IPR007634">
    <property type="entry name" value="RNA_pol_sigma_54_DNA-bd"/>
</dbReference>
<evidence type="ECO:0000256" key="1">
    <source>
        <dbReference type="ARBA" id="ARBA00008798"/>
    </source>
</evidence>
<evidence type="ECO:0000259" key="9">
    <source>
        <dbReference type="Pfam" id="PF04552"/>
    </source>
</evidence>
<evidence type="ECO:0000256" key="3">
    <source>
        <dbReference type="ARBA" id="ARBA00022679"/>
    </source>
</evidence>
<feature type="domain" description="RNA polymerase sigma factor 54 core-binding" evidence="10">
    <location>
        <begin position="92"/>
        <end position="279"/>
    </location>
</feature>
<keyword evidence="3" id="KW-0808">Transferase</keyword>
<dbReference type="PANTHER" id="PTHR32248:SF4">
    <property type="entry name" value="RNA POLYMERASE SIGMA-54 FACTOR"/>
    <property type="match status" value="1"/>
</dbReference>
<keyword evidence="7" id="KW-0238">DNA-binding</keyword>
<organism evidence="11 12">
    <name type="scientific">Lysinibacillus composti</name>
    <dbReference type="NCBI Taxonomy" id="720633"/>
    <lineage>
        <taxon>Bacteria</taxon>
        <taxon>Bacillati</taxon>
        <taxon>Bacillota</taxon>
        <taxon>Bacilli</taxon>
        <taxon>Bacillales</taxon>
        <taxon>Bacillaceae</taxon>
        <taxon>Lysinibacillus</taxon>
    </lineage>
</organism>
<feature type="domain" description="RNA polymerase sigma factor 54 DNA-binding" evidence="9">
    <location>
        <begin position="293"/>
        <end position="450"/>
    </location>
</feature>
<dbReference type="GO" id="GO:0001216">
    <property type="term" value="F:DNA-binding transcription activator activity"/>
    <property type="evidence" value="ECO:0007669"/>
    <property type="project" value="InterPro"/>
</dbReference>
<dbReference type="GO" id="GO:0016779">
    <property type="term" value="F:nucleotidyltransferase activity"/>
    <property type="evidence" value="ECO:0007669"/>
    <property type="project" value="UniProtKB-KW"/>
</dbReference>
<dbReference type="Proteomes" id="UP000274033">
    <property type="component" value="Unassembled WGS sequence"/>
</dbReference>
<protein>
    <submittedName>
        <fullName evidence="11">RNA polymerase sigma-54 factor</fullName>
    </submittedName>
</protein>
<keyword evidence="4" id="KW-0548">Nucleotidyltransferase</keyword>
<evidence type="ECO:0000313" key="12">
    <source>
        <dbReference type="Proteomes" id="UP000274033"/>
    </source>
</evidence>
<dbReference type="Pfam" id="PF04963">
    <property type="entry name" value="Sigma54_CBD"/>
    <property type="match status" value="1"/>
</dbReference>
<keyword evidence="8" id="KW-0804">Transcription</keyword>
<dbReference type="PROSITE" id="PS00717">
    <property type="entry name" value="SIGMA54_1"/>
    <property type="match status" value="1"/>
</dbReference>
<gene>
    <name evidence="11" type="primary">rpoN</name>
    <name evidence="11" type="ORF">EBB45_18060</name>
</gene>
<sequence length="454" mass="52187">MVGGVFVDLSMHLQQKMETKLALAPQLKQALGILKFSMQELENYIRDEANANSLIEINEQHDREILIEMARLHQGELYSYTNAEDESFDPLTQVASKEESIELFLMEQLAMQKHLERVEKEVILYYIRSLNGDGYLDCDVEEVADYFNLPISQCENLLEIFQSFDPAGIGARSLLECLVLQLKRKEDAPKLSISLVQNHLEDLADQRFDFLAQLFNTSEEEVLSVLSYIQTLNPHPLIQTEDEKTEYIVPDLIVEEFNGEYIIQINDRYLPKISINKEYEELLRANANPETNDYLKTKLSDALLLMKGIEQRHETLYKVTKVILEKQKPFLQSGKKALQPLRLKDVAEIVELHESTISRAISDKYIQTPLGVFPLKALFMRGVKTESGSVESIITIKDKIKAIIENENVKKPYSDQKISNLLLLEGIQIARRTVAKYREELGFLQSTKRARDSK</sequence>
<evidence type="ECO:0000256" key="7">
    <source>
        <dbReference type="ARBA" id="ARBA00023125"/>
    </source>
</evidence>
<dbReference type="PRINTS" id="PR00045">
    <property type="entry name" value="SIGMA54FCT"/>
</dbReference>
<dbReference type="InterPro" id="IPR007046">
    <property type="entry name" value="RNA_pol_sigma_54_core-bd"/>
</dbReference>
<evidence type="ECO:0000256" key="5">
    <source>
        <dbReference type="ARBA" id="ARBA00023015"/>
    </source>
</evidence>
<evidence type="ECO:0000256" key="8">
    <source>
        <dbReference type="ARBA" id="ARBA00023163"/>
    </source>
</evidence>
<proteinExistence type="inferred from homology"/>
<evidence type="ECO:0000259" key="10">
    <source>
        <dbReference type="Pfam" id="PF04963"/>
    </source>
</evidence>
<dbReference type="EMBL" id="RRCT01000026">
    <property type="protein sequence ID" value="RQW72408.1"/>
    <property type="molecule type" value="Genomic_DNA"/>
</dbReference>
<dbReference type="PIRSF" id="PIRSF000774">
    <property type="entry name" value="RpoN"/>
    <property type="match status" value="1"/>
</dbReference>
<name>A0A3N9U731_9BACI</name>
<dbReference type="Pfam" id="PF00309">
    <property type="entry name" value="Sigma54_AID"/>
    <property type="match status" value="1"/>
</dbReference>
<keyword evidence="6" id="KW-0731">Sigma factor</keyword>
<dbReference type="GO" id="GO:0000428">
    <property type="term" value="C:DNA-directed RNA polymerase complex"/>
    <property type="evidence" value="ECO:0007669"/>
    <property type="project" value="UniProtKB-KW"/>
</dbReference>